<accession>A0A1H0TYQ9</accession>
<dbReference type="GO" id="GO:0005737">
    <property type="term" value="C:cytoplasm"/>
    <property type="evidence" value="ECO:0007669"/>
    <property type="project" value="UniProtKB-SubCell"/>
</dbReference>
<evidence type="ECO:0000256" key="1">
    <source>
        <dbReference type="ARBA" id="ARBA00004496"/>
    </source>
</evidence>
<evidence type="ECO:0000259" key="7">
    <source>
        <dbReference type="Pfam" id="PF10672"/>
    </source>
</evidence>
<dbReference type="AlphaFoldDB" id="A0A1H0TYQ9"/>
<dbReference type="PANTHER" id="PTHR42873">
    <property type="entry name" value="RIBOSOMAL RNA LARGE SUBUNIT METHYLTRANSFERASE"/>
    <property type="match status" value="1"/>
</dbReference>
<dbReference type="CDD" id="cd02440">
    <property type="entry name" value="AdoMet_MTases"/>
    <property type="match status" value="1"/>
</dbReference>
<evidence type="ECO:0000256" key="3">
    <source>
        <dbReference type="ARBA" id="ARBA00022603"/>
    </source>
</evidence>
<dbReference type="InterPro" id="IPR041532">
    <property type="entry name" value="RlmI-like_PUA"/>
</dbReference>
<evidence type="ECO:0000256" key="2">
    <source>
        <dbReference type="ARBA" id="ARBA00022490"/>
    </source>
</evidence>
<dbReference type="Pfam" id="PF10672">
    <property type="entry name" value="Methyltrans_SAM"/>
    <property type="match status" value="1"/>
</dbReference>
<comment type="subcellular location">
    <subcellularLocation>
        <location evidence="1">Cytoplasm</location>
    </subcellularLocation>
</comment>
<proteinExistence type="inferred from homology"/>
<evidence type="ECO:0000256" key="6">
    <source>
        <dbReference type="ARBA" id="ARBA00038091"/>
    </source>
</evidence>
<dbReference type="Proteomes" id="UP000199073">
    <property type="component" value="Unassembled WGS sequence"/>
</dbReference>
<dbReference type="InterPro" id="IPR036974">
    <property type="entry name" value="PUA_sf"/>
</dbReference>
<dbReference type="Pfam" id="PF17785">
    <property type="entry name" value="PUA_3"/>
    <property type="match status" value="1"/>
</dbReference>
<dbReference type="InterPro" id="IPR015947">
    <property type="entry name" value="PUA-like_sf"/>
</dbReference>
<evidence type="ECO:0000259" key="8">
    <source>
        <dbReference type="Pfam" id="PF17785"/>
    </source>
</evidence>
<evidence type="ECO:0000313" key="9">
    <source>
        <dbReference type="EMBL" id="SDP59073.1"/>
    </source>
</evidence>
<keyword evidence="4 9" id="KW-0808">Transferase</keyword>
<dbReference type="OrthoDB" id="9805492at2"/>
<dbReference type="SUPFAM" id="SSF53335">
    <property type="entry name" value="S-adenosyl-L-methionine-dependent methyltransferases"/>
    <property type="match status" value="1"/>
</dbReference>
<gene>
    <name evidence="9" type="ORF">SAMN05660330_03302</name>
</gene>
<name>A0A1H0TYQ9_9BACT</name>
<comment type="similarity">
    <text evidence="6">Belongs to the methyltransferase superfamily. RlmI family.</text>
</comment>
<dbReference type="Gene3D" id="3.30.750.80">
    <property type="entry name" value="RNA methyltransferase domain (HRMD) like"/>
    <property type="match status" value="1"/>
</dbReference>
<keyword evidence="10" id="KW-1185">Reference proteome</keyword>
<dbReference type="CDD" id="cd21153">
    <property type="entry name" value="PUA_RlmI"/>
    <property type="match status" value="1"/>
</dbReference>
<dbReference type="InterPro" id="IPR019614">
    <property type="entry name" value="SAM-dep_methyl-trfase"/>
</dbReference>
<evidence type="ECO:0000256" key="5">
    <source>
        <dbReference type="ARBA" id="ARBA00022691"/>
    </source>
</evidence>
<keyword evidence="2" id="KW-0963">Cytoplasm</keyword>
<organism evidence="9 10">
    <name type="scientific">Desulforhopalus singaporensis</name>
    <dbReference type="NCBI Taxonomy" id="91360"/>
    <lineage>
        <taxon>Bacteria</taxon>
        <taxon>Pseudomonadati</taxon>
        <taxon>Thermodesulfobacteriota</taxon>
        <taxon>Desulfobulbia</taxon>
        <taxon>Desulfobulbales</taxon>
        <taxon>Desulfocapsaceae</taxon>
        <taxon>Desulforhopalus</taxon>
    </lineage>
</organism>
<dbReference type="Gene3D" id="2.30.130.10">
    <property type="entry name" value="PUA domain"/>
    <property type="match status" value="1"/>
</dbReference>
<evidence type="ECO:0000313" key="10">
    <source>
        <dbReference type="Proteomes" id="UP000199073"/>
    </source>
</evidence>
<feature type="domain" description="S-adenosylmethionine-dependent methyltransferase" evidence="7">
    <location>
        <begin position="172"/>
        <end position="337"/>
    </location>
</feature>
<keyword evidence="5" id="KW-0949">S-adenosyl-L-methionine</keyword>
<protein>
    <submittedName>
        <fullName evidence="9">23S rRNA (Cytosine1962-C5)-methyltransferase</fullName>
    </submittedName>
</protein>
<keyword evidence="3 9" id="KW-0489">Methyltransferase</keyword>
<dbReference type="Gene3D" id="3.40.50.150">
    <property type="entry name" value="Vaccinia Virus protein VP39"/>
    <property type="match status" value="1"/>
</dbReference>
<dbReference type="PANTHER" id="PTHR42873:SF1">
    <property type="entry name" value="S-ADENOSYLMETHIONINE-DEPENDENT METHYLTRANSFERASE DOMAIN-CONTAINING PROTEIN"/>
    <property type="match status" value="1"/>
</dbReference>
<sequence>MKRNTIQLKRREERRIQAGHLWIYSNEIDTKKTPLSQFTKGEMAEVIASDGKFLGIAYLNPHSLITGRLLSRRREHFDQKQLVQRLEAALALRNRLFDKPYYRMVYGESDLLPGLIVDRFGDHLSVQLNSAGMDVLKERVLDGLRKVVNPASILLRNDSSVRKLEQLPLAIEAGFGDPPTEVEVIENDVKMTVPLRHGQKTGWFYDQRVNRAELSKYVRGKRVLDVFCYVGSFAIQCAVAGAEEVWGVDASRSALENALENGAQNGVENRFYSVLGDAFEVLRALREEGEYFDVIVVDPPAFIKRKKDHVKGLRAYQRIGELAMRLLAPDGILMAASCSMHLKRAELLDVIRSGSVKTGRHSQLLFEGMQGPDHPVHPAIPETRYLKAYLARVYKP</sequence>
<dbReference type="SUPFAM" id="SSF88697">
    <property type="entry name" value="PUA domain-like"/>
    <property type="match status" value="1"/>
</dbReference>
<dbReference type="PROSITE" id="PS50890">
    <property type="entry name" value="PUA"/>
    <property type="match status" value="1"/>
</dbReference>
<dbReference type="GO" id="GO:0032259">
    <property type="term" value="P:methylation"/>
    <property type="evidence" value="ECO:0007669"/>
    <property type="project" value="UniProtKB-KW"/>
</dbReference>
<dbReference type="EMBL" id="FNJI01000027">
    <property type="protein sequence ID" value="SDP59073.1"/>
    <property type="molecule type" value="Genomic_DNA"/>
</dbReference>
<dbReference type="STRING" id="91360.SAMN05660330_03302"/>
<dbReference type="CDD" id="cd11572">
    <property type="entry name" value="RlmI_M_like"/>
    <property type="match status" value="1"/>
</dbReference>
<dbReference type="GO" id="GO:0003723">
    <property type="term" value="F:RNA binding"/>
    <property type="evidence" value="ECO:0007669"/>
    <property type="project" value="InterPro"/>
</dbReference>
<evidence type="ECO:0000256" key="4">
    <source>
        <dbReference type="ARBA" id="ARBA00022679"/>
    </source>
</evidence>
<dbReference type="GO" id="GO:0008168">
    <property type="term" value="F:methyltransferase activity"/>
    <property type="evidence" value="ECO:0007669"/>
    <property type="project" value="UniProtKB-KW"/>
</dbReference>
<reference evidence="9 10" key="1">
    <citation type="submission" date="2016-10" db="EMBL/GenBank/DDBJ databases">
        <authorList>
            <person name="de Groot N.N."/>
        </authorList>
    </citation>
    <scope>NUCLEOTIDE SEQUENCE [LARGE SCALE GENOMIC DNA]</scope>
    <source>
        <strain evidence="9 10">DSM 12130</strain>
    </source>
</reference>
<dbReference type="InterPro" id="IPR029063">
    <property type="entry name" value="SAM-dependent_MTases_sf"/>
</dbReference>
<feature type="domain" description="RlmI-like PUA" evidence="8">
    <location>
        <begin position="6"/>
        <end position="72"/>
    </location>
</feature>